<dbReference type="Proteomes" id="UP000479710">
    <property type="component" value="Unassembled WGS sequence"/>
</dbReference>
<dbReference type="OrthoDB" id="687167at2759"/>
<dbReference type="AlphaFoldDB" id="A0A6G1DC55"/>
<dbReference type="EMBL" id="SPHZ02000006">
    <property type="protein sequence ID" value="KAF0909736.1"/>
    <property type="molecule type" value="Genomic_DNA"/>
</dbReference>
<proteinExistence type="predicted"/>
<comment type="caution">
    <text evidence="2">The sequence shown here is derived from an EMBL/GenBank/DDBJ whole genome shotgun (WGS) entry which is preliminary data.</text>
</comment>
<reference evidence="2 3" key="1">
    <citation type="submission" date="2019-11" db="EMBL/GenBank/DDBJ databases">
        <title>Whole genome sequence of Oryza granulata.</title>
        <authorList>
            <person name="Li W."/>
        </authorList>
    </citation>
    <scope>NUCLEOTIDE SEQUENCE [LARGE SCALE GENOMIC DNA]</scope>
    <source>
        <strain evidence="3">cv. Menghai</strain>
        <tissue evidence="2">Leaf</tissue>
    </source>
</reference>
<dbReference type="EMBL" id="SPHZ02000006">
    <property type="protein sequence ID" value="KAF0909744.1"/>
    <property type="molecule type" value="Genomic_DNA"/>
</dbReference>
<evidence type="ECO:0000313" key="3">
    <source>
        <dbReference type="Proteomes" id="UP000479710"/>
    </source>
</evidence>
<organism evidence="2 3">
    <name type="scientific">Oryza meyeriana var. granulata</name>
    <dbReference type="NCBI Taxonomy" id="110450"/>
    <lineage>
        <taxon>Eukaryota</taxon>
        <taxon>Viridiplantae</taxon>
        <taxon>Streptophyta</taxon>
        <taxon>Embryophyta</taxon>
        <taxon>Tracheophyta</taxon>
        <taxon>Spermatophyta</taxon>
        <taxon>Magnoliopsida</taxon>
        <taxon>Liliopsida</taxon>
        <taxon>Poales</taxon>
        <taxon>Poaceae</taxon>
        <taxon>BOP clade</taxon>
        <taxon>Oryzoideae</taxon>
        <taxon>Oryzeae</taxon>
        <taxon>Oryzinae</taxon>
        <taxon>Oryza</taxon>
        <taxon>Oryza meyeriana</taxon>
    </lineage>
</organism>
<sequence>MDHRRLLCLPAVRVGSRLHLASVFSRPGGRRRGSAASPPALMADVRVVIRRHFPVGLKGVVVEKVSDDIALRRQPSRKLRTPERVARALAEQVLPFVEHPIDLRAVAIASKQICAYVSAACSDPRLADGGVQVLVLLDTFACPTLLRPAPRDKQSTDLRVVARTCPCLEIDLGSRKPSFARLADSSEHGAFVRTCPCMDTVVRSKKTTSSVGIIGDGRRKAVHDVDQPKGWVPW</sequence>
<evidence type="ECO:0000313" key="2">
    <source>
        <dbReference type="EMBL" id="KAF0909744.1"/>
    </source>
</evidence>
<gene>
    <name evidence="1" type="ORF">E2562_000065</name>
    <name evidence="2" type="ORF">E2562_000073</name>
</gene>
<name>A0A6G1DC55_9ORYZ</name>
<evidence type="ECO:0000313" key="1">
    <source>
        <dbReference type="EMBL" id="KAF0909736.1"/>
    </source>
</evidence>
<accession>A0A6G1DC55</accession>
<keyword evidence="3" id="KW-1185">Reference proteome</keyword>
<protein>
    <submittedName>
        <fullName evidence="2">Uncharacterized protein</fullName>
    </submittedName>
</protein>